<dbReference type="RefSeq" id="WP_389358722.1">
    <property type="nucleotide sequence ID" value="NZ_JBIACK010000001.1"/>
</dbReference>
<accession>A0ABW6K790</accession>
<reference evidence="3 4" key="1">
    <citation type="submission" date="2024-08" db="EMBL/GenBank/DDBJ databases">
        <title>Two novel Cytobacillus novel species.</title>
        <authorList>
            <person name="Liu G."/>
        </authorList>
    </citation>
    <scope>NUCLEOTIDE SEQUENCE [LARGE SCALE GENOMIC DNA]</scope>
    <source>
        <strain evidence="3 4">FJAT-54145</strain>
    </source>
</reference>
<evidence type="ECO:0000313" key="4">
    <source>
        <dbReference type="Proteomes" id="UP001601059"/>
    </source>
</evidence>
<dbReference type="SUPFAM" id="SSF54593">
    <property type="entry name" value="Glyoxalase/Bleomycin resistance protein/Dihydroxybiphenyl dioxygenase"/>
    <property type="match status" value="1"/>
</dbReference>
<protein>
    <submittedName>
        <fullName evidence="3">VOC family protein</fullName>
    </submittedName>
</protein>
<dbReference type="Gene3D" id="3.10.180.10">
    <property type="entry name" value="2,3-Dihydroxybiphenyl 1,2-Dioxygenase, domain 1"/>
    <property type="match status" value="1"/>
</dbReference>
<keyword evidence="4" id="KW-1185">Reference proteome</keyword>
<organism evidence="3 4">
    <name type="scientific">Cytobacillus spartinae</name>
    <dbReference type="NCBI Taxonomy" id="3299023"/>
    <lineage>
        <taxon>Bacteria</taxon>
        <taxon>Bacillati</taxon>
        <taxon>Bacillota</taxon>
        <taxon>Bacilli</taxon>
        <taxon>Bacillales</taxon>
        <taxon>Bacillaceae</taxon>
        <taxon>Cytobacillus</taxon>
    </lineage>
</organism>
<name>A0ABW6K790_9BACI</name>
<evidence type="ECO:0000313" key="3">
    <source>
        <dbReference type="EMBL" id="MFE8700024.1"/>
    </source>
</evidence>
<sequence length="119" mass="13627">MLNKVCVLTIKVRDLKESLEFYTNVLDFKVSKQYGEKIVSLVHNEVPIVLEEVETVGVGRNQVLLGILSEDIEKDFRQLKDKGVKVIFDEPMPCPPGRYFIIEDPNGNQLEIVEFSNMN</sequence>
<dbReference type="PANTHER" id="PTHR43048:SF3">
    <property type="entry name" value="METHYLMALONYL-COA EPIMERASE, MITOCHONDRIAL"/>
    <property type="match status" value="1"/>
</dbReference>
<dbReference type="InterPro" id="IPR037523">
    <property type="entry name" value="VOC_core"/>
</dbReference>
<feature type="domain" description="VOC" evidence="2">
    <location>
        <begin position="4"/>
        <end position="115"/>
    </location>
</feature>
<evidence type="ECO:0000256" key="1">
    <source>
        <dbReference type="ARBA" id="ARBA00022723"/>
    </source>
</evidence>
<dbReference type="PANTHER" id="PTHR43048">
    <property type="entry name" value="METHYLMALONYL-COA EPIMERASE"/>
    <property type="match status" value="1"/>
</dbReference>
<dbReference type="EMBL" id="JBIACK010000001">
    <property type="protein sequence ID" value="MFE8700024.1"/>
    <property type="molecule type" value="Genomic_DNA"/>
</dbReference>
<comment type="caution">
    <text evidence="3">The sequence shown here is derived from an EMBL/GenBank/DDBJ whole genome shotgun (WGS) entry which is preliminary data.</text>
</comment>
<dbReference type="InterPro" id="IPR051785">
    <property type="entry name" value="MMCE/EMCE_epimerase"/>
</dbReference>
<gene>
    <name evidence="3" type="ORF">ACFYKX_05230</name>
</gene>
<dbReference type="Pfam" id="PF00903">
    <property type="entry name" value="Glyoxalase"/>
    <property type="match status" value="1"/>
</dbReference>
<dbReference type="Proteomes" id="UP001601059">
    <property type="component" value="Unassembled WGS sequence"/>
</dbReference>
<keyword evidence="1" id="KW-0479">Metal-binding</keyword>
<dbReference type="PROSITE" id="PS51819">
    <property type="entry name" value="VOC"/>
    <property type="match status" value="1"/>
</dbReference>
<proteinExistence type="predicted"/>
<evidence type="ECO:0000259" key="2">
    <source>
        <dbReference type="PROSITE" id="PS51819"/>
    </source>
</evidence>
<dbReference type="InterPro" id="IPR029068">
    <property type="entry name" value="Glyas_Bleomycin-R_OHBP_Dase"/>
</dbReference>
<dbReference type="InterPro" id="IPR004360">
    <property type="entry name" value="Glyas_Fos-R_dOase_dom"/>
</dbReference>